<dbReference type="PRINTS" id="PR00465">
    <property type="entry name" value="EP450IV"/>
</dbReference>
<feature type="transmembrane region" description="Helical" evidence="10">
    <location>
        <begin position="12"/>
        <end position="32"/>
    </location>
</feature>
<evidence type="ECO:0000256" key="1">
    <source>
        <dbReference type="ARBA" id="ARBA00001971"/>
    </source>
</evidence>
<keyword evidence="10" id="KW-0472">Membrane</keyword>
<evidence type="ECO:0000256" key="8">
    <source>
        <dbReference type="PIRSR" id="PIRSR602403-1"/>
    </source>
</evidence>
<dbReference type="Gene3D" id="1.10.630.10">
    <property type="entry name" value="Cytochrome P450"/>
    <property type="match status" value="1"/>
</dbReference>
<comment type="caution">
    <text evidence="11">The sequence shown here is derived from an EMBL/GenBank/DDBJ whole genome shotgun (WGS) entry which is preliminary data.</text>
</comment>
<dbReference type="InterPro" id="IPR036396">
    <property type="entry name" value="Cyt_P450_sf"/>
</dbReference>
<dbReference type="AlphaFoldDB" id="A0A8S8ZU35"/>
<dbReference type="Pfam" id="PF00067">
    <property type="entry name" value="p450"/>
    <property type="match status" value="1"/>
</dbReference>
<reference evidence="11 12" key="1">
    <citation type="submission" date="2017-07" db="EMBL/GenBank/DDBJ databases">
        <title>Genome sequence of the Sordaria macrospora wild type strain R19027.</title>
        <authorList>
            <person name="Nowrousian M."/>
            <person name="Teichert I."/>
            <person name="Kueck U."/>
        </authorList>
    </citation>
    <scope>NUCLEOTIDE SEQUENCE [LARGE SCALE GENOMIC DNA]</scope>
    <source>
        <strain evidence="11 12">R19027</strain>
        <tissue evidence="11">Mycelium</tissue>
    </source>
</reference>
<keyword evidence="8 9" id="KW-0349">Heme</keyword>
<dbReference type="GO" id="GO:0016705">
    <property type="term" value="F:oxidoreductase activity, acting on paired donors, with incorporation or reduction of molecular oxygen"/>
    <property type="evidence" value="ECO:0007669"/>
    <property type="project" value="InterPro"/>
</dbReference>
<evidence type="ECO:0000256" key="6">
    <source>
        <dbReference type="ARBA" id="ARBA00023033"/>
    </source>
</evidence>
<accession>A0A8S8ZU35</accession>
<dbReference type="OMA" id="WSEVVQM"/>
<dbReference type="Proteomes" id="UP000433876">
    <property type="component" value="Unassembled WGS sequence"/>
</dbReference>
<dbReference type="CDD" id="cd11040">
    <property type="entry name" value="CYP7_CYP8-like"/>
    <property type="match status" value="1"/>
</dbReference>
<dbReference type="GO" id="GO:0005506">
    <property type="term" value="F:iron ion binding"/>
    <property type="evidence" value="ECO:0007669"/>
    <property type="project" value="InterPro"/>
</dbReference>
<evidence type="ECO:0008006" key="13">
    <source>
        <dbReference type="Google" id="ProtNLM"/>
    </source>
</evidence>
<evidence type="ECO:0000256" key="10">
    <source>
        <dbReference type="SAM" id="Phobius"/>
    </source>
</evidence>
<dbReference type="InterPro" id="IPR001128">
    <property type="entry name" value="Cyt_P450"/>
</dbReference>
<dbReference type="PANTHER" id="PTHR47582:SF1">
    <property type="entry name" value="P450, PUTATIVE (EUROFUNG)-RELATED"/>
    <property type="match status" value="1"/>
</dbReference>
<comment type="cofactor">
    <cofactor evidence="1 8">
        <name>heme</name>
        <dbReference type="ChEBI" id="CHEBI:30413"/>
    </cofactor>
</comment>
<dbReference type="GO" id="GO:0020037">
    <property type="term" value="F:heme binding"/>
    <property type="evidence" value="ECO:0007669"/>
    <property type="project" value="InterPro"/>
</dbReference>
<sequence>MPSTMADTVAEIESFLDIGIAAIKGLIPMIWVQSKTSPVQFLVGGIIVLLSYLFLTISPPHDPFEPPIIKPKFPVIGHLFGLMNHQVNYFSELFTRSHLPIATLPIGNQKLYVIFDAPLQQAALKSKDMDAQSFMVDFVPRIFGVKQGTVDKLLGKDGVHPNIMGDMEHVFKSALSGDNLQKLASTTLATMADTLNDVDTKKGTKIPNMFLWLQSLLSRSTSKALWGEKHNPFKDDGVIDAQWDFESHMGPLVLGFLPSIIARRAYLARNKVQSALLPYFSARHYETDPSTSYFIRARTRLLKKYNLPDDELAKNEVAITLVATTNVLSTLFWCIAEIWTRPDLLQQIRAEALLAVFGDSQKALSGDDMGTRTITIPAAGLDVKCPLLASCFRESIRLASQIVTARRVLKDTMLTDPVSGNSYLLKADTNVMMPVKVVHRNTAVWGGDAEGFNPRRFMWEELGTKVERQRKAAFVPFGGGKHMCPGRHFAFTENLALMAALAIGFEIEGLDKSELKMGDSKRGETAKPLPGLEGGQVVLKKRKGWEGLKWEFSC</sequence>
<evidence type="ECO:0000256" key="2">
    <source>
        <dbReference type="ARBA" id="ARBA00004792"/>
    </source>
</evidence>
<evidence type="ECO:0000256" key="4">
    <source>
        <dbReference type="ARBA" id="ARBA00022723"/>
    </source>
</evidence>
<evidence type="ECO:0000313" key="12">
    <source>
        <dbReference type="Proteomes" id="UP000433876"/>
    </source>
</evidence>
<dbReference type="VEuPathDB" id="FungiDB:SMAC_05707"/>
<keyword evidence="7" id="KW-0045">Antibiotic biosynthesis</keyword>
<dbReference type="PROSITE" id="PS00086">
    <property type="entry name" value="CYTOCHROME_P450"/>
    <property type="match status" value="1"/>
</dbReference>
<keyword evidence="4 8" id="KW-0479">Metal-binding</keyword>
<gene>
    <name evidence="11" type="ORF">SMACR_05707</name>
</gene>
<protein>
    <recommendedName>
        <fullName evidence="13">Cytochrome P450</fullName>
    </recommendedName>
</protein>
<evidence type="ECO:0000313" key="11">
    <source>
        <dbReference type="EMBL" id="KAA8632526.1"/>
    </source>
</evidence>
<evidence type="ECO:0000256" key="9">
    <source>
        <dbReference type="RuleBase" id="RU000461"/>
    </source>
</evidence>
<dbReference type="PANTHER" id="PTHR47582">
    <property type="entry name" value="P450, PUTATIVE (EUROFUNG)-RELATED"/>
    <property type="match status" value="1"/>
</dbReference>
<comment type="pathway">
    <text evidence="2">Antibiotic biosynthesis.</text>
</comment>
<dbReference type="InterPro" id="IPR053007">
    <property type="entry name" value="CYP450_monoxygenase_sec-met"/>
</dbReference>
<dbReference type="InterPro" id="IPR017972">
    <property type="entry name" value="Cyt_P450_CS"/>
</dbReference>
<feature type="transmembrane region" description="Helical" evidence="10">
    <location>
        <begin position="39"/>
        <end position="57"/>
    </location>
</feature>
<keyword evidence="9" id="KW-0560">Oxidoreductase</keyword>
<evidence type="ECO:0000256" key="7">
    <source>
        <dbReference type="ARBA" id="ARBA00023194"/>
    </source>
</evidence>
<name>A0A8S8ZU35_SORMA</name>
<dbReference type="InterPro" id="IPR002403">
    <property type="entry name" value="Cyt_P450_E_grp-IV"/>
</dbReference>
<organism evidence="11 12">
    <name type="scientific">Sordaria macrospora</name>
    <dbReference type="NCBI Taxonomy" id="5147"/>
    <lineage>
        <taxon>Eukaryota</taxon>
        <taxon>Fungi</taxon>
        <taxon>Dikarya</taxon>
        <taxon>Ascomycota</taxon>
        <taxon>Pezizomycotina</taxon>
        <taxon>Sordariomycetes</taxon>
        <taxon>Sordariomycetidae</taxon>
        <taxon>Sordariales</taxon>
        <taxon>Sordariaceae</taxon>
        <taxon>Sordaria</taxon>
    </lineage>
</organism>
<proteinExistence type="inferred from homology"/>
<evidence type="ECO:0000256" key="3">
    <source>
        <dbReference type="ARBA" id="ARBA00010617"/>
    </source>
</evidence>
<dbReference type="GO" id="GO:0004497">
    <property type="term" value="F:monooxygenase activity"/>
    <property type="evidence" value="ECO:0007669"/>
    <property type="project" value="UniProtKB-KW"/>
</dbReference>
<keyword evidence="5 8" id="KW-0408">Iron</keyword>
<keyword evidence="10" id="KW-0812">Transmembrane</keyword>
<dbReference type="EMBL" id="NMPR01000053">
    <property type="protein sequence ID" value="KAA8632526.1"/>
    <property type="molecule type" value="Genomic_DNA"/>
</dbReference>
<comment type="similarity">
    <text evidence="3 9">Belongs to the cytochrome P450 family.</text>
</comment>
<evidence type="ECO:0000256" key="5">
    <source>
        <dbReference type="ARBA" id="ARBA00023004"/>
    </source>
</evidence>
<feature type="binding site" description="axial binding residue" evidence="8">
    <location>
        <position position="484"/>
    </location>
    <ligand>
        <name>heme</name>
        <dbReference type="ChEBI" id="CHEBI:30413"/>
    </ligand>
    <ligandPart>
        <name>Fe</name>
        <dbReference type="ChEBI" id="CHEBI:18248"/>
    </ligandPart>
</feature>
<dbReference type="GO" id="GO:0017000">
    <property type="term" value="P:antibiotic biosynthetic process"/>
    <property type="evidence" value="ECO:0007669"/>
    <property type="project" value="UniProtKB-KW"/>
</dbReference>
<dbReference type="SUPFAM" id="SSF48264">
    <property type="entry name" value="Cytochrome P450"/>
    <property type="match status" value="1"/>
</dbReference>
<keyword evidence="10" id="KW-1133">Transmembrane helix</keyword>
<keyword evidence="6 9" id="KW-0503">Monooxygenase</keyword>